<dbReference type="CDD" id="cd16380">
    <property type="entry name" value="YitT_C"/>
    <property type="match status" value="1"/>
</dbReference>
<keyword evidence="5 6" id="KW-0472">Membrane</keyword>
<proteinExistence type="predicted"/>
<name>A0ABV8CV33_9STRE</name>
<feature type="transmembrane region" description="Helical" evidence="6">
    <location>
        <begin position="7"/>
        <end position="25"/>
    </location>
</feature>
<keyword evidence="2" id="KW-1003">Cell membrane</keyword>
<dbReference type="InterPro" id="IPR051461">
    <property type="entry name" value="UPF0750_membrane"/>
</dbReference>
<evidence type="ECO:0000256" key="1">
    <source>
        <dbReference type="ARBA" id="ARBA00004651"/>
    </source>
</evidence>
<dbReference type="Gene3D" id="3.30.70.120">
    <property type="match status" value="1"/>
</dbReference>
<evidence type="ECO:0000256" key="3">
    <source>
        <dbReference type="ARBA" id="ARBA00022692"/>
    </source>
</evidence>
<protein>
    <submittedName>
        <fullName evidence="8">YitT family protein</fullName>
    </submittedName>
</protein>
<reference evidence="9" key="1">
    <citation type="journal article" date="2019" name="Int. J. Syst. Evol. Microbiol.">
        <title>The Global Catalogue of Microorganisms (GCM) 10K type strain sequencing project: providing services to taxonomists for standard genome sequencing and annotation.</title>
        <authorList>
            <consortium name="The Broad Institute Genomics Platform"/>
            <consortium name="The Broad Institute Genome Sequencing Center for Infectious Disease"/>
            <person name="Wu L."/>
            <person name="Ma J."/>
        </authorList>
    </citation>
    <scope>NUCLEOTIDE SEQUENCE [LARGE SCALE GENOMIC DNA]</scope>
    <source>
        <strain evidence="9">CCUG 67170</strain>
    </source>
</reference>
<dbReference type="InterPro" id="IPR003740">
    <property type="entry name" value="YitT"/>
</dbReference>
<evidence type="ECO:0000313" key="9">
    <source>
        <dbReference type="Proteomes" id="UP001595807"/>
    </source>
</evidence>
<gene>
    <name evidence="8" type="ORF">ACFORF_05130</name>
</gene>
<keyword evidence="3 6" id="KW-0812">Transmembrane</keyword>
<evidence type="ECO:0000313" key="8">
    <source>
        <dbReference type="EMBL" id="MFC3927989.1"/>
    </source>
</evidence>
<comment type="caution">
    <text evidence="8">The sequence shown here is derived from an EMBL/GenBank/DDBJ whole genome shotgun (WGS) entry which is preliminary data.</text>
</comment>
<dbReference type="PANTHER" id="PTHR33545">
    <property type="entry name" value="UPF0750 MEMBRANE PROTEIN YITT-RELATED"/>
    <property type="match status" value="1"/>
</dbReference>
<dbReference type="PANTHER" id="PTHR33545:SF9">
    <property type="entry name" value="UPF0750 MEMBRANE PROTEIN YITE"/>
    <property type="match status" value="1"/>
</dbReference>
<accession>A0ABV8CV33</accession>
<dbReference type="PIRSF" id="PIRSF006483">
    <property type="entry name" value="Membrane_protein_YitT"/>
    <property type="match status" value="1"/>
</dbReference>
<feature type="transmembrane region" description="Helical" evidence="6">
    <location>
        <begin position="56"/>
        <end position="83"/>
    </location>
</feature>
<dbReference type="RefSeq" id="WP_380426130.1">
    <property type="nucleotide sequence ID" value="NZ_JBHRZV010000033.1"/>
</dbReference>
<keyword evidence="9" id="KW-1185">Reference proteome</keyword>
<dbReference type="Proteomes" id="UP001595807">
    <property type="component" value="Unassembled WGS sequence"/>
</dbReference>
<dbReference type="EMBL" id="JBHRZV010000033">
    <property type="protein sequence ID" value="MFC3927989.1"/>
    <property type="molecule type" value="Genomic_DNA"/>
</dbReference>
<evidence type="ECO:0000256" key="5">
    <source>
        <dbReference type="ARBA" id="ARBA00023136"/>
    </source>
</evidence>
<dbReference type="InterPro" id="IPR019264">
    <property type="entry name" value="DUF2179"/>
</dbReference>
<organism evidence="8 9">
    <name type="scientific">Streptococcus caprae</name>
    <dbReference type="NCBI Taxonomy" id="1640501"/>
    <lineage>
        <taxon>Bacteria</taxon>
        <taxon>Bacillati</taxon>
        <taxon>Bacillota</taxon>
        <taxon>Bacilli</taxon>
        <taxon>Lactobacillales</taxon>
        <taxon>Streptococcaceae</taxon>
        <taxon>Streptococcus</taxon>
    </lineage>
</organism>
<dbReference type="InterPro" id="IPR015867">
    <property type="entry name" value="N-reg_PII/ATP_PRibTrfase_C"/>
</dbReference>
<keyword evidence="4 6" id="KW-1133">Transmembrane helix</keyword>
<evidence type="ECO:0000259" key="7">
    <source>
        <dbReference type="Pfam" id="PF10035"/>
    </source>
</evidence>
<dbReference type="Pfam" id="PF02588">
    <property type="entry name" value="YitT_membrane"/>
    <property type="match status" value="1"/>
</dbReference>
<evidence type="ECO:0000256" key="2">
    <source>
        <dbReference type="ARBA" id="ARBA00022475"/>
    </source>
</evidence>
<feature type="transmembrane region" description="Helical" evidence="6">
    <location>
        <begin position="143"/>
        <end position="164"/>
    </location>
</feature>
<comment type="subcellular location">
    <subcellularLocation>
        <location evidence="1">Cell membrane</location>
        <topology evidence="1">Multi-pass membrane protein</topology>
    </subcellularLocation>
</comment>
<evidence type="ECO:0000256" key="6">
    <source>
        <dbReference type="SAM" id="Phobius"/>
    </source>
</evidence>
<sequence length="291" mass="31582">MKTKLKDYLLVTLGCFLAAIGINGFMAANNIVSGGVGGLAVSFAAMFGWDRGIIALAINIPLLILCYFFLGKTVFISTLYGSWLFPIFIQLTAKVPTFTHNQLLGAVFGAIVLGIGLGLVFIGNSSTGGTSIPIKIIEKYTPLSLGFIMTVVDGLVVLTGLIAFHDVDGVLYSIISLLIIGFVVDTMIAGTQSSRNIMIISQKHLRIKEYITKDADRGVTELPVFGGYTGQDKRMLMLTIATFELQRIQTAILEIDPTAFMVVMPANQVLGRGFSLHKHLQHNDDDYLLPM</sequence>
<feature type="transmembrane region" description="Helical" evidence="6">
    <location>
        <begin position="170"/>
        <end position="190"/>
    </location>
</feature>
<evidence type="ECO:0000256" key="4">
    <source>
        <dbReference type="ARBA" id="ARBA00022989"/>
    </source>
</evidence>
<feature type="transmembrane region" description="Helical" evidence="6">
    <location>
        <begin position="103"/>
        <end position="122"/>
    </location>
</feature>
<dbReference type="Pfam" id="PF10035">
    <property type="entry name" value="DUF2179"/>
    <property type="match status" value="1"/>
</dbReference>
<feature type="domain" description="DUF2179" evidence="7">
    <location>
        <begin position="217"/>
        <end position="271"/>
    </location>
</feature>